<dbReference type="AlphaFoldDB" id="D5V1P7"/>
<proteinExistence type="predicted"/>
<keyword evidence="2" id="KW-1185">Reference proteome</keyword>
<dbReference type="RefSeq" id="WP_013135626.1">
    <property type="nucleotide sequence ID" value="NC_014166.1"/>
</dbReference>
<organism evidence="1 2">
    <name type="scientific">Arcobacter nitrofigilis (strain ATCC 33309 / DSM 7299 / CCUG 15893 / LMG 7604 / NCTC 12251 / CI)</name>
    <name type="common">Campylobacter nitrofigilis</name>
    <dbReference type="NCBI Taxonomy" id="572480"/>
    <lineage>
        <taxon>Bacteria</taxon>
        <taxon>Pseudomonadati</taxon>
        <taxon>Campylobacterota</taxon>
        <taxon>Epsilonproteobacteria</taxon>
        <taxon>Campylobacterales</taxon>
        <taxon>Arcobacteraceae</taxon>
        <taxon>Arcobacter</taxon>
    </lineage>
</organism>
<reference evidence="1 2" key="1">
    <citation type="journal article" date="2010" name="Stand. Genomic Sci.">
        <title>Complete genome sequence of Arcobacter nitrofigilis type strain (CI).</title>
        <authorList>
            <person name="Pati A."/>
            <person name="Gronow S."/>
            <person name="Lapidus A."/>
            <person name="Copeland A."/>
            <person name="Glavina Del Rio T."/>
            <person name="Nolan M."/>
            <person name="Lucas S."/>
            <person name="Tice H."/>
            <person name="Cheng J.F."/>
            <person name="Han C."/>
            <person name="Chertkov O."/>
            <person name="Bruce D."/>
            <person name="Tapia R."/>
            <person name="Goodwin L."/>
            <person name="Pitluck S."/>
            <person name="Liolios K."/>
            <person name="Ivanova N."/>
            <person name="Mavromatis K."/>
            <person name="Chen A."/>
            <person name="Palaniappan K."/>
            <person name="Land M."/>
            <person name="Hauser L."/>
            <person name="Chang Y.J."/>
            <person name="Jeffries C.D."/>
            <person name="Detter J.C."/>
            <person name="Rohde M."/>
            <person name="Goker M."/>
            <person name="Bristow J."/>
            <person name="Eisen J.A."/>
            <person name="Markowitz V."/>
            <person name="Hugenholtz P."/>
            <person name="Klenk H.P."/>
            <person name="Kyrpides N.C."/>
        </authorList>
    </citation>
    <scope>NUCLEOTIDE SEQUENCE [LARGE SCALE GENOMIC DNA]</scope>
    <source>
        <strain evidence="2">ATCC 33309 / DSM 7299 / CCUG 15893 / LMG 7604 / NCTC 12251 / CI</strain>
    </source>
</reference>
<dbReference type="OrthoDB" id="5540972at2"/>
<accession>D5V1P7</accession>
<sequence length="159" mass="18630">MVKIKKHHHQDYPYPLFQKITSSIELTDSFEQKNREKLFIEDICKRVEKSKSVLYVLCIDDKEIGLVSLSVTAIEEFPSLQIDFLLVDKNYRGKVIKELDNVKASEYLIELSISIAKEIQEKVGLKYIVLLPDNDDLREIYQELNFSKLNKNGWMFISL</sequence>
<dbReference type="Gene3D" id="3.40.630.30">
    <property type="match status" value="1"/>
</dbReference>
<evidence type="ECO:0008006" key="3">
    <source>
        <dbReference type="Google" id="ProtNLM"/>
    </source>
</evidence>
<dbReference type="InterPro" id="IPR016181">
    <property type="entry name" value="Acyl_CoA_acyltransferase"/>
</dbReference>
<gene>
    <name evidence="1" type="ordered locus">Arnit_1827</name>
</gene>
<dbReference type="KEGG" id="ant:Arnit_1827"/>
<dbReference type="SUPFAM" id="SSF55729">
    <property type="entry name" value="Acyl-CoA N-acyltransferases (Nat)"/>
    <property type="match status" value="1"/>
</dbReference>
<dbReference type="HOGENOM" id="CLU_1657202_0_0_7"/>
<dbReference type="Proteomes" id="UP000000939">
    <property type="component" value="Chromosome"/>
</dbReference>
<dbReference type="EMBL" id="CP001999">
    <property type="protein sequence ID" value="ADG93481.1"/>
    <property type="molecule type" value="Genomic_DNA"/>
</dbReference>
<evidence type="ECO:0000313" key="1">
    <source>
        <dbReference type="EMBL" id="ADG93481.1"/>
    </source>
</evidence>
<evidence type="ECO:0000313" key="2">
    <source>
        <dbReference type="Proteomes" id="UP000000939"/>
    </source>
</evidence>
<name>D5V1P7_ARCNC</name>
<protein>
    <recommendedName>
        <fullName evidence="3">N-acetyltransferase domain-containing protein</fullName>
    </recommendedName>
</protein>
<dbReference type="STRING" id="572480.Arnit_1827"/>